<dbReference type="AlphaFoldDB" id="A0A1Y1JEH5"/>
<evidence type="ECO:0000313" key="1">
    <source>
        <dbReference type="EMBL" id="GAW80896.1"/>
    </source>
</evidence>
<dbReference type="EMBL" id="BDQF01000010">
    <property type="protein sequence ID" value="GAW80896.1"/>
    <property type="molecule type" value="Genomic_DNA"/>
</dbReference>
<dbReference type="Proteomes" id="UP000195521">
    <property type="component" value="Unassembled WGS sequence"/>
</dbReference>
<reference evidence="2" key="1">
    <citation type="submission" date="2017-04" db="EMBL/GenBank/DDBJ databases">
        <title>Plasmodium gonderi genome.</title>
        <authorList>
            <person name="Arisue N."/>
            <person name="Honma H."/>
            <person name="Kawai S."/>
            <person name="Tougan T."/>
            <person name="Tanabe K."/>
            <person name="Horii T."/>
        </authorList>
    </citation>
    <scope>NUCLEOTIDE SEQUENCE [LARGE SCALE GENOMIC DNA]</scope>
    <source>
        <strain evidence="2">ATCC 30045</strain>
    </source>
</reference>
<keyword evidence="2" id="KW-1185">Reference proteome</keyword>
<sequence length="280" mass="33327">MNSLGRKLKLLNYDPVDIRTDEFYLMILKLEEEKIRLYKPKEREKINYTMERNYNEHILKYLKKLNINIHNINKINMSNDVEVRIYILNSLTTLALIDEYKDLICYDDGDNNDENDNTCGNFQNMEDNNNSVMNENAVVNFFELDHLSLAEMDEQRKQSSNIKVIIEQVNEIFKKNDIPLLIFNNQDDDRNRLCIILSALHAIKEKLKNKKKTNNEHYESLFNFNINVSNKDLKDFAYIIRYLFNNKLKERKAHIKQILNEIQILTYNPVIDIKQGKVGR</sequence>
<gene>
    <name evidence="1" type="ORF">PGO_090950</name>
</gene>
<evidence type="ECO:0000313" key="2">
    <source>
        <dbReference type="Proteomes" id="UP000195521"/>
    </source>
</evidence>
<proteinExistence type="predicted"/>
<dbReference type="Pfam" id="PF10036">
    <property type="entry name" value="RLL"/>
    <property type="match status" value="1"/>
</dbReference>
<comment type="caution">
    <text evidence="1">The sequence shown here is derived from an EMBL/GenBank/DDBJ whole genome shotgun (WGS) entry which is preliminary data.</text>
</comment>
<accession>A0A1Y1JEH5</accession>
<protein>
    <recommendedName>
        <fullName evidence="3">RNA transcription, translation and transport factor protein</fullName>
    </recommendedName>
</protein>
<evidence type="ECO:0008006" key="3">
    <source>
        <dbReference type="Google" id="ProtNLM"/>
    </source>
</evidence>
<dbReference type="OrthoDB" id="514167at2759"/>
<dbReference type="RefSeq" id="XP_028543485.1">
    <property type="nucleotide sequence ID" value="XM_028687684.1"/>
</dbReference>
<name>A0A1Y1JEH5_PLAGO</name>
<dbReference type="InterPro" id="IPR019265">
    <property type="entry name" value="RTRAF"/>
</dbReference>
<organism evidence="1 2">
    <name type="scientific">Plasmodium gonderi</name>
    <dbReference type="NCBI Taxonomy" id="77519"/>
    <lineage>
        <taxon>Eukaryota</taxon>
        <taxon>Sar</taxon>
        <taxon>Alveolata</taxon>
        <taxon>Apicomplexa</taxon>
        <taxon>Aconoidasida</taxon>
        <taxon>Haemosporida</taxon>
        <taxon>Plasmodiidae</taxon>
        <taxon>Plasmodium</taxon>
        <taxon>Plasmodium (Plasmodium)</taxon>
    </lineage>
</organism>
<dbReference type="OMA" id="FAYITRY"/>
<dbReference type="GeneID" id="39747614"/>